<dbReference type="EMBL" id="JANPWB010000002">
    <property type="protein sequence ID" value="KAJ1209172.1"/>
    <property type="molecule type" value="Genomic_DNA"/>
</dbReference>
<sequence length="109" mass="11630">MGEEAVRLLGGGTGTSGRKPNAARARTPRRAEATELGHRREWTQEVSNTGCDSLTPTSGASGNRRGWGDAASQNLVDSKRPLGETGIEHPSRLGRYERNLSARPGAMTD</sequence>
<dbReference type="Proteomes" id="UP001066276">
    <property type="component" value="Chromosome 1_2"/>
</dbReference>
<feature type="compositionally biased region" description="Basic and acidic residues" evidence="1">
    <location>
        <begin position="77"/>
        <end position="100"/>
    </location>
</feature>
<keyword evidence="3" id="KW-1185">Reference proteome</keyword>
<reference evidence="2" key="1">
    <citation type="journal article" date="2022" name="bioRxiv">
        <title>Sequencing and chromosome-scale assembly of the giantPleurodeles waltlgenome.</title>
        <authorList>
            <person name="Brown T."/>
            <person name="Elewa A."/>
            <person name="Iarovenko S."/>
            <person name="Subramanian E."/>
            <person name="Araus A.J."/>
            <person name="Petzold A."/>
            <person name="Susuki M."/>
            <person name="Suzuki K.-i.T."/>
            <person name="Hayashi T."/>
            <person name="Toyoda A."/>
            <person name="Oliveira C."/>
            <person name="Osipova E."/>
            <person name="Leigh N.D."/>
            <person name="Simon A."/>
            <person name="Yun M.H."/>
        </authorList>
    </citation>
    <scope>NUCLEOTIDE SEQUENCE</scope>
    <source>
        <strain evidence="2">20211129_DDA</strain>
        <tissue evidence="2">Liver</tissue>
    </source>
</reference>
<dbReference type="AlphaFoldDB" id="A0AAV7W8K5"/>
<feature type="compositionally biased region" description="Low complexity" evidence="1">
    <location>
        <begin position="16"/>
        <end position="25"/>
    </location>
</feature>
<gene>
    <name evidence="2" type="ORF">NDU88_004550</name>
</gene>
<feature type="region of interest" description="Disordered" evidence="1">
    <location>
        <begin position="1"/>
        <end position="109"/>
    </location>
</feature>
<feature type="compositionally biased region" description="Basic and acidic residues" evidence="1">
    <location>
        <begin position="29"/>
        <end position="43"/>
    </location>
</feature>
<name>A0AAV7W8K5_PLEWA</name>
<evidence type="ECO:0000313" key="3">
    <source>
        <dbReference type="Proteomes" id="UP001066276"/>
    </source>
</evidence>
<evidence type="ECO:0000256" key="1">
    <source>
        <dbReference type="SAM" id="MobiDB-lite"/>
    </source>
</evidence>
<protein>
    <submittedName>
        <fullName evidence="2">Uncharacterized protein</fullName>
    </submittedName>
</protein>
<accession>A0AAV7W8K5</accession>
<proteinExistence type="predicted"/>
<feature type="compositionally biased region" description="Polar residues" evidence="1">
    <location>
        <begin position="44"/>
        <end position="61"/>
    </location>
</feature>
<evidence type="ECO:0000313" key="2">
    <source>
        <dbReference type="EMBL" id="KAJ1209172.1"/>
    </source>
</evidence>
<organism evidence="2 3">
    <name type="scientific">Pleurodeles waltl</name>
    <name type="common">Iberian ribbed newt</name>
    <dbReference type="NCBI Taxonomy" id="8319"/>
    <lineage>
        <taxon>Eukaryota</taxon>
        <taxon>Metazoa</taxon>
        <taxon>Chordata</taxon>
        <taxon>Craniata</taxon>
        <taxon>Vertebrata</taxon>
        <taxon>Euteleostomi</taxon>
        <taxon>Amphibia</taxon>
        <taxon>Batrachia</taxon>
        <taxon>Caudata</taxon>
        <taxon>Salamandroidea</taxon>
        <taxon>Salamandridae</taxon>
        <taxon>Pleurodelinae</taxon>
        <taxon>Pleurodeles</taxon>
    </lineage>
</organism>
<comment type="caution">
    <text evidence="2">The sequence shown here is derived from an EMBL/GenBank/DDBJ whole genome shotgun (WGS) entry which is preliminary data.</text>
</comment>